<keyword evidence="3" id="KW-1185">Reference proteome</keyword>
<dbReference type="EMBL" id="PSYR01000001">
    <property type="protein sequence ID" value="RCN58997.1"/>
    <property type="molecule type" value="Genomic_DNA"/>
</dbReference>
<name>A0A368HLJ2_9GAMM</name>
<gene>
    <name evidence="2" type="ORF">C4900_04415</name>
</gene>
<feature type="compositionally biased region" description="Basic residues" evidence="1">
    <location>
        <begin position="102"/>
        <end position="120"/>
    </location>
</feature>
<organism evidence="2 3">
    <name type="scientific">Acidiferrobacter thiooxydans</name>
    <dbReference type="NCBI Taxonomy" id="163359"/>
    <lineage>
        <taxon>Bacteria</taxon>
        <taxon>Pseudomonadati</taxon>
        <taxon>Pseudomonadota</taxon>
        <taxon>Gammaproteobacteria</taxon>
        <taxon>Acidiferrobacterales</taxon>
        <taxon>Acidiferrobacteraceae</taxon>
        <taxon>Acidiferrobacter</taxon>
    </lineage>
</organism>
<feature type="region of interest" description="Disordered" evidence="1">
    <location>
        <begin position="102"/>
        <end position="163"/>
    </location>
</feature>
<evidence type="ECO:0000313" key="2">
    <source>
        <dbReference type="EMBL" id="RCN58997.1"/>
    </source>
</evidence>
<evidence type="ECO:0000313" key="3">
    <source>
        <dbReference type="Proteomes" id="UP000253250"/>
    </source>
</evidence>
<sequence length="163" mass="17858">MSFKGLDRVSLLTLQGRILVPFIMGTYQSERFSAAKGQCDLVRRRDGQWFLLVTVDVPDGTKTSTTDFLGVDLGVANVATDSDGVKHSGDGVEACRIRHHTRRQGLQKAAGRKRRGRRPKAPPANCAHSPGRKPVFAKTSIIPCPKRSLPRPKTPAADWPSKT</sequence>
<dbReference type="Proteomes" id="UP000253250">
    <property type="component" value="Unassembled WGS sequence"/>
</dbReference>
<evidence type="ECO:0000256" key="1">
    <source>
        <dbReference type="SAM" id="MobiDB-lite"/>
    </source>
</evidence>
<protein>
    <submittedName>
        <fullName evidence="2">Uncharacterized protein</fullName>
    </submittedName>
</protein>
<dbReference type="AlphaFoldDB" id="A0A368HLJ2"/>
<accession>A0A368HLJ2</accession>
<reference evidence="2 3" key="1">
    <citation type="submission" date="2018-02" db="EMBL/GenBank/DDBJ databases">
        <title>Insights into the biology of acidophilic members of the Acidiferrobacteraceae family derived from comparative genomic analyses.</title>
        <authorList>
            <person name="Issotta F."/>
            <person name="Thyssen C."/>
            <person name="Mena C."/>
            <person name="Moya A."/>
            <person name="Bellenberg S."/>
            <person name="Sproer C."/>
            <person name="Covarrubias P.C."/>
            <person name="Sand W."/>
            <person name="Quatrini R."/>
            <person name="Vera M."/>
        </authorList>
    </citation>
    <scope>NUCLEOTIDE SEQUENCE [LARGE SCALE GENOMIC DNA]</scope>
    <source>
        <strain evidence="3">m-1</strain>
    </source>
</reference>
<proteinExistence type="predicted"/>
<comment type="caution">
    <text evidence="2">The sequence shown here is derived from an EMBL/GenBank/DDBJ whole genome shotgun (WGS) entry which is preliminary data.</text>
</comment>